<gene>
    <name evidence="1" type="ORF">CRM76_00945</name>
</gene>
<dbReference type="Proteomes" id="UP000219788">
    <property type="component" value="Unassembled WGS sequence"/>
</dbReference>
<dbReference type="OrthoDB" id="6877134at2"/>
<sequence>MIPSIQSIWKPLALIALVALSYWGLSSWRYAAGHADGKDEADRAWQAKWSQRDAGEAQAITDNVMLTLNIMNQAVEANRDAKHQIALESQRAARDIAVAIAGDDCTSRLVPTVGAQRLRQYADSVRSGASGTTEH</sequence>
<reference evidence="2" key="1">
    <citation type="submission" date="2017-09" db="EMBL/GenBank/DDBJ databases">
        <title>FDA dAtabase for Regulatory Grade micrObial Sequences (FDA-ARGOS): Supporting development and validation of Infectious Disease Dx tests.</title>
        <authorList>
            <person name="Goldberg B."/>
            <person name="Campos J."/>
            <person name="Tallon L."/>
            <person name="Sadzewicz L."/>
            <person name="Ott S."/>
            <person name="Zhao X."/>
            <person name="Nagaraj S."/>
            <person name="Vavikolanu K."/>
            <person name="Aluvathingal J."/>
            <person name="Nadendla S."/>
            <person name="Geyer C."/>
            <person name="Sichtig H."/>
        </authorList>
    </citation>
    <scope>NUCLEOTIDE SEQUENCE [LARGE SCALE GENOMIC DNA]</scope>
    <source>
        <strain evidence="2">FDAARGOS_370</strain>
    </source>
</reference>
<proteinExistence type="predicted"/>
<comment type="caution">
    <text evidence="1">The sequence shown here is derived from an EMBL/GenBank/DDBJ whole genome shotgun (WGS) entry which is preliminary data.</text>
</comment>
<organism evidence="1 2">
    <name type="scientific">Edwardsiella tarda</name>
    <dbReference type="NCBI Taxonomy" id="636"/>
    <lineage>
        <taxon>Bacteria</taxon>
        <taxon>Pseudomonadati</taxon>
        <taxon>Pseudomonadota</taxon>
        <taxon>Gammaproteobacteria</taxon>
        <taxon>Enterobacterales</taxon>
        <taxon>Hafniaceae</taxon>
        <taxon>Edwardsiella</taxon>
    </lineage>
</organism>
<name>A0A2A7U7U4_EDWTA</name>
<evidence type="ECO:0000313" key="2">
    <source>
        <dbReference type="Proteomes" id="UP000219788"/>
    </source>
</evidence>
<evidence type="ECO:0000313" key="1">
    <source>
        <dbReference type="EMBL" id="PEH74331.1"/>
    </source>
</evidence>
<protein>
    <recommendedName>
        <fullName evidence="3">DUF2570 domain-containing protein</fullName>
    </recommendedName>
</protein>
<accession>A0A2A7U7U4</accession>
<dbReference type="EMBL" id="PDDV01000005">
    <property type="protein sequence ID" value="PEH74331.1"/>
    <property type="molecule type" value="Genomic_DNA"/>
</dbReference>
<evidence type="ECO:0008006" key="3">
    <source>
        <dbReference type="Google" id="ProtNLM"/>
    </source>
</evidence>
<dbReference type="AlphaFoldDB" id="A0A2A7U7U4"/>
<dbReference type="RefSeq" id="WP_098142519.1">
    <property type="nucleotide sequence ID" value="NZ_PDDV01000005.1"/>
</dbReference>